<keyword evidence="3" id="KW-1185">Reference proteome</keyword>
<comment type="caution">
    <text evidence="2">The sequence shown here is derived from an EMBL/GenBank/DDBJ whole genome shotgun (WGS) entry which is preliminary data.</text>
</comment>
<reference evidence="2 3" key="1">
    <citation type="journal article" date="2013" name="Genome Announc.">
        <title>Draft Genome Sequence of an Alphaproteobacterium, Caenispirillum salinarum AK4(T), Isolated from a Solar Saltern.</title>
        <authorList>
            <person name="Khatri I."/>
            <person name="Singh A."/>
            <person name="Korpole S."/>
            <person name="Pinnaka A.K."/>
            <person name="Subramanian S."/>
        </authorList>
    </citation>
    <scope>NUCLEOTIDE SEQUENCE [LARGE SCALE GENOMIC DNA]</scope>
    <source>
        <strain evidence="2 3">AK4</strain>
    </source>
</reference>
<dbReference type="STRING" id="1238182.C882_0584"/>
<feature type="compositionally biased region" description="Basic and acidic residues" evidence="1">
    <location>
        <begin position="1"/>
        <end position="19"/>
    </location>
</feature>
<evidence type="ECO:0000256" key="1">
    <source>
        <dbReference type="SAM" id="MobiDB-lite"/>
    </source>
</evidence>
<evidence type="ECO:0000313" key="2">
    <source>
        <dbReference type="EMBL" id="EKV29277.1"/>
    </source>
</evidence>
<accession>K9GVN8</accession>
<dbReference type="AlphaFoldDB" id="K9GVN8"/>
<feature type="region of interest" description="Disordered" evidence="1">
    <location>
        <begin position="1"/>
        <end position="25"/>
    </location>
</feature>
<organism evidence="2 3">
    <name type="scientific">Caenispirillum salinarum AK4</name>
    <dbReference type="NCBI Taxonomy" id="1238182"/>
    <lineage>
        <taxon>Bacteria</taxon>
        <taxon>Pseudomonadati</taxon>
        <taxon>Pseudomonadota</taxon>
        <taxon>Alphaproteobacteria</taxon>
        <taxon>Rhodospirillales</taxon>
        <taxon>Novispirillaceae</taxon>
        <taxon>Caenispirillum</taxon>
    </lineage>
</organism>
<dbReference type="RefSeq" id="WP_009541242.1">
    <property type="nucleotide sequence ID" value="NZ_ANHY01000013.1"/>
</dbReference>
<feature type="region of interest" description="Disordered" evidence="1">
    <location>
        <begin position="38"/>
        <end position="60"/>
    </location>
</feature>
<evidence type="ECO:0000313" key="3">
    <source>
        <dbReference type="Proteomes" id="UP000009881"/>
    </source>
</evidence>
<feature type="compositionally biased region" description="Basic and acidic residues" evidence="1">
    <location>
        <begin position="43"/>
        <end position="60"/>
    </location>
</feature>
<name>K9GVN8_9PROT</name>
<gene>
    <name evidence="2" type="ORF">C882_0584</name>
</gene>
<dbReference type="EMBL" id="ANHY01000013">
    <property type="protein sequence ID" value="EKV29277.1"/>
    <property type="molecule type" value="Genomic_DNA"/>
</dbReference>
<proteinExistence type="predicted"/>
<dbReference type="Proteomes" id="UP000009881">
    <property type="component" value="Unassembled WGS sequence"/>
</dbReference>
<sequence>MTAEADRKTLIEETPERHERHARRWSGRASYREALMRLSAGSADDHHFDNRDGGKRRASG</sequence>
<protein>
    <submittedName>
        <fullName evidence="2">Uncharacterized protein</fullName>
    </submittedName>
</protein>